<protein>
    <submittedName>
        <fullName evidence="1">2-amino-5-chloromuconate deaminase</fullName>
    </submittedName>
</protein>
<dbReference type="EMBL" id="CASHTH010000409">
    <property type="protein sequence ID" value="CAI8000625.1"/>
    <property type="molecule type" value="Genomic_DNA"/>
</dbReference>
<organism evidence="1 2">
    <name type="scientific">Geodia barretti</name>
    <name type="common">Barrett's horny sponge</name>
    <dbReference type="NCBI Taxonomy" id="519541"/>
    <lineage>
        <taxon>Eukaryota</taxon>
        <taxon>Metazoa</taxon>
        <taxon>Porifera</taxon>
        <taxon>Demospongiae</taxon>
        <taxon>Heteroscleromorpha</taxon>
        <taxon>Tetractinellida</taxon>
        <taxon>Astrophorina</taxon>
        <taxon>Geodiidae</taxon>
        <taxon>Geodia</taxon>
    </lineage>
</organism>
<dbReference type="AlphaFoldDB" id="A0AA35R1K3"/>
<gene>
    <name evidence="1" type="ORF">GBAR_LOCUS2994</name>
</gene>
<sequence>MLIAKIEGHYHFLKGIDPYSCGVIADPGWEIVHVTLEQVLPWREGFDRVEAHLQGVDRDRQALCGMELRSPAPFAMAGFIAFNRDYCRVLRDWDLYVGELNPVARTNVAPLFDPPGEPVLHAFSYTVPAAANTPWTLVVAGAGELREGVLVEQGIIRSGDTSEGAMREKGSYVVDVMVERLFGLGGSWEMINAVNVYTVHPLDGLLEDILLNRLGSARRHGLRWHYTRPPVVDIEFEMDMRGVRRDLAI</sequence>
<dbReference type="Proteomes" id="UP001174909">
    <property type="component" value="Unassembled WGS sequence"/>
</dbReference>
<evidence type="ECO:0000313" key="1">
    <source>
        <dbReference type="EMBL" id="CAI8000625.1"/>
    </source>
</evidence>
<evidence type="ECO:0000313" key="2">
    <source>
        <dbReference type="Proteomes" id="UP001174909"/>
    </source>
</evidence>
<accession>A0AA35R1K3</accession>
<proteinExistence type="predicted"/>
<name>A0AA35R1K3_GEOBA</name>
<keyword evidence="2" id="KW-1185">Reference proteome</keyword>
<reference evidence="1" key="1">
    <citation type="submission" date="2023-03" db="EMBL/GenBank/DDBJ databases">
        <authorList>
            <person name="Steffen K."/>
            <person name="Cardenas P."/>
        </authorList>
    </citation>
    <scope>NUCLEOTIDE SEQUENCE</scope>
</reference>
<comment type="caution">
    <text evidence="1">The sequence shown here is derived from an EMBL/GenBank/DDBJ whole genome shotgun (WGS) entry which is preliminary data.</text>
</comment>